<accession>A0A9E7FGN3</accession>
<feature type="transmembrane region" description="Helical" evidence="1">
    <location>
        <begin position="117"/>
        <end position="137"/>
    </location>
</feature>
<keyword evidence="1" id="KW-1133">Transmembrane helix</keyword>
<keyword evidence="3" id="KW-1185">Reference proteome</keyword>
<gene>
    <name evidence="2" type="ORF">MUK42_28660</name>
</gene>
<protein>
    <submittedName>
        <fullName evidence="2">Uncharacterized protein</fullName>
    </submittedName>
</protein>
<dbReference type="EMBL" id="CP097506">
    <property type="protein sequence ID" value="URD95213.1"/>
    <property type="molecule type" value="Genomic_DNA"/>
</dbReference>
<dbReference type="Proteomes" id="UP001055439">
    <property type="component" value="Chromosome 4"/>
</dbReference>
<reference evidence="2" key="1">
    <citation type="submission" date="2022-05" db="EMBL/GenBank/DDBJ databases">
        <title>The Musa troglodytarum L. genome provides insights into the mechanism of non-climacteric behaviour and enrichment of carotenoids.</title>
        <authorList>
            <person name="Wang J."/>
        </authorList>
    </citation>
    <scope>NUCLEOTIDE SEQUENCE</scope>
    <source>
        <tissue evidence="2">Leaf</tissue>
    </source>
</reference>
<keyword evidence="1" id="KW-0812">Transmembrane</keyword>
<name>A0A9E7FGN3_9LILI</name>
<dbReference type="AlphaFoldDB" id="A0A9E7FGN3"/>
<proteinExistence type="predicted"/>
<evidence type="ECO:0000256" key="1">
    <source>
        <dbReference type="SAM" id="Phobius"/>
    </source>
</evidence>
<sequence>MAEAVTAAQGDEVRLHKILWNFQTRERLWGPAIDGPIQSEICGPISQSDSTHPLALRFFQYSFAKAMKNPLREGLTWEHHVTCKTHVPALLCSLRIRKPRAPPNKDFYGPRIEKKPLFFESCGLIVAGAALMLLWTLTTSFPKKIQQATDEVREKAIHLVLRQCQSHLDAALVSSALRQRHRSRPLNRHQLHLARPSPPEVDVVYPQLRRPGHRQGFLCRVVVDVPDPVLRPSERAFLQALDHLPDRVRGGRGSVVADEFAPLGLDAADA</sequence>
<organism evidence="2 3">
    <name type="scientific">Musa troglodytarum</name>
    <name type="common">fe'i banana</name>
    <dbReference type="NCBI Taxonomy" id="320322"/>
    <lineage>
        <taxon>Eukaryota</taxon>
        <taxon>Viridiplantae</taxon>
        <taxon>Streptophyta</taxon>
        <taxon>Embryophyta</taxon>
        <taxon>Tracheophyta</taxon>
        <taxon>Spermatophyta</taxon>
        <taxon>Magnoliopsida</taxon>
        <taxon>Liliopsida</taxon>
        <taxon>Zingiberales</taxon>
        <taxon>Musaceae</taxon>
        <taxon>Musa</taxon>
    </lineage>
</organism>
<keyword evidence="1" id="KW-0472">Membrane</keyword>
<evidence type="ECO:0000313" key="3">
    <source>
        <dbReference type="Proteomes" id="UP001055439"/>
    </source>
</evidence>
<evidence type="ECO:0000313" key="2">
    <source>
        <dbReference type="EMBL" id="URD95213.1"/>
    </source>
</evidence>